<reference evidence="4 5" key="1">
    <citation type="submission" date="2018-06" db="EMBL/GenBank/DDBJ databases">
        <authorList>
            <consortium name="Pathogen Informatics"/>
            <person name="Doyle S."/>
        </authorList>
    </citation>
    <scope>NUCLEOTIDE SEQUENCE [LARGE SCALE GENOMIC DNA]</scope>
    <source>
        <strain evidence="4 5">NCTC9426</strain>
    </source>
</reference>
<sequence>MFDYDPYSDSSVAKDYLYDDYDYLFDDDGFFGSSSSNESNDLDDELDEFDELPF</sequence>
<evidence type="ECO:0000256" key="1">
    <source>
        <dbReference type="SAM" id="MobiDB-lite"/>
    </source>
</evidence>
<protein>
    <submittedName>
        <fullName evidence="4">Uncharacterized protein</fullName>
    </submittedName>
</protein>
<gene>
    <name evidence="2" type="ORF">NCTC9426_02445</name>
    <name evidence="3" type="ORF">NCTC9426_02457</name>
    <name evidence="4" type="ORF">NCTC9426_02470</name>
</gene>
<accession>A0A378Q0L8</accession>
<dbReference type="Proteomes" id="UP000254133">
    <property type="component" value="Unassembled WGS sequence"/>
</dbReference>
<dbReference type="EMBL" id="UGPZ01000003">
    <property type="protein sequence ID" value="STY93738.1"/>
    <property type="molecule type" value="Genomic_DNA"/>
</dbReference>
<dbReference type="EMBL" id="UGPZ01000003">
    <property type="protein sequence ID" value="STY93725.1"/>
    <property type="molecule type" value="Genomic_DNA"/>
</dbReference>
<dbReference type="EMBL" id="UGPZ01000003">
    <property type="protein sequence ID" value="STY93713.1"/>
    <property type="molecule type" value="Genomic_DNA"/>
</dbReference>
<evidence type="ECO:0000313" key="3">
    <source>
        <dbReference type="EMBL" id="STY93725.1"/>
    </source>
</evidence>
<evidence type="ECO:0000313" key="5">
    <source>
        <dbReference type="Proteomes" id="UP000254133"/>
    </source>
</evidence>
<name>A0A378Q0L8_MORBO</name>
<dbReference type="AlphaFoldDB" id="A0A378Q0L8"/>
<proteinExistence type="predicted"/>
<evidence type="ECO:0000313" key="2">
    <source>
        <dbReference type="EMBL" id="STY93713.1"/>
    </source>
</evidence>
<dbReference type="RefSeq" id="WP_181879600.1">
    <property type="nucleotide sequence ID" value="NZ_UGPZ01000003.1"/>
</dbReference>
<feature type="compositionally biased region" description="Acidic residues" evidence="1">
    <location>
        <begin position="40"/>
        <end position="54"/>
    </location>
</feature>
<organism evidence="4 5">
    <name type="scientific">Moraxella bovis</name>
    <dbReference type="NCBI Taxonomy" id="476"/>
    <lineage>
        <taxon>Bacteria</taxon>
        <taxon>Pseudomonadati</taxon>
        <taxon>Pseudomonadota</taxon>
        <taxon>Gammaproteobacteria</taxon>
        <taxon>Moraxellales</taxon>
        <taxon>Moraxellaceae</taxon>
        <taxon>Moraxella</taxon>
    </lineage>
</organism>
<evidence type="ECO:0000313" key="4">
    <source>
        <dbReference type="EMBL" id="STY93738.1"/>
    </source>
</evidence>
<feature type="region of interest" description="Disordered" evidence="1">
    <location>
        <begin position="35"/>
        <end position="54"/>
    </location>
</feature>